<organism evidence="1 2">
    <name type="scientific">Araneus ventricosus</name>
    <name type="common">Orbweaver spider</name>
    <name type="synonym">Epeira ventricosa</name>
    <dbReference type="NCBI Taxonomy" id="182803"/>
    <lineage>
        <taxon>Eukaryota</taxon>
        <taxon>Metazoa</taxon>
        <taxon>Ecdysozoa</taxon>
        <taxon>Arthropoda</taxon>
        <taxon>Chelicerata</taxon>
        <taxon>Arachnida</taxon>
        <taxon>Araneae</taxon>
        <taxon>Araneomorphae</taxon>
        <taxon>Entelegynae</taxon>
        <taxon>Araneoidea</taxon>
        <taxon>Araneidae</taxon>
        <taxon>Araneus</taxon>
    </lineage>
</organism>
<evidence type="ECO:0000313" key="2">
    <source>
        <dbReference type="Proteomes" id="UP000499080"/>
    </source>
</evidence>
<name>A0A4Y2AZ44_ARAVE</name>
<keyword evidence="2" id="KW-1185">Reference proteome</keyword>
<dbReference type="EMBL" id="BGPR01000036">
    <property type="protein sequence ID" value="GBL84134.1"/>
    <property type="molecule type" value="Genomic_DNA"/>
</dbReference>
<accession>A0A4Y2AZ44</accession>
<reference evidence="1 2" key="1">
    <citation type="journal article" date="2019" name="Sci. Rep.">
        <title>Orb-weaving spider Araneus ventricosus genome elucidates the spidroin gene catalogue.</title>
        <authorList>
            <person name="Kono N."/>
            <person name="Nakamura H."/>
            <person name="Ohtoshi R."/>
            <person name="Moran D.A.P."/>
            <person name="Shinohara A."/>
            <person name="Yoshida Y."/>
            <person name="Fujiwara M."/>
            <person name="Mori M."/>
            <person name="Tomita M."/>
            <person name="Arakawa K."/>
        </authorList>
    </citation>
    <scope>NUCLEOTIDE SEQUENCE [LARGE SCALE GENOMIC DNA]</scope>
</reference>
<proteinExistence type="predicted"/>
<evidence type="ECO:0000313" key="1">
    <source>
        <dbReference type="EMBL" id="GBL84134.1"/>
    </source>
</evidence>
<protein>
    <submittedName>
        <fullName evidence="1">Uncharacterized protein</fullName>
    </submittedName>
</protein>
<sequence length="94" mass="10752">MSDSQKKKIVATLMKYKANEKSLPSRDSVFLALNHTSKLHQLVGPMSRFIVHLLNQAAAQFNNNPSAWEEDFKFKEMKTFIKNLKVVNDTAERG</sequence>
<gene>
    <name evidence="1" type="ORF">AVEN_118550_1</name>
</gene>
<dbReference type="AlphaFoldDB" id="A0A4Y2AZ44"/>
<comment type="caution">
    <text evidence="1">The sequence shown here is derived from an EMBL/GenBank/DDBJ whole genome shotgun (WGS) entry which is preliminary data.</text>
</comment>
<dbReference type="Proteomes" id="UP000499080">
    <property type="component" value="Unassembled WGS sequence"/>
</dbReference>